<dbReference type="CDD" id="cd17536">
    <property type="entry name" value="REC_YesN-like"/>
    <property type="match status" value="1"/>
</dbReference>
<organism evidence="7 8">
    <name type="scientific">Paenibacillus mendelii</name>
    <dbReference type="NCBI Taxonomy" id="206163"/>
    <lineage>
        <taxon>Bacteria</taxon>
        <taxon>Bacillati</taxon>
        <taxon>Bacillota</taxon>
        <taxon>Bacilli</taxon>
        <taxon>Bacillales</taxon>
        <taxon>Paenibacillaceae</taxon>
        <taxon>Paenibacillus</taxon>
    </lineage>
</organism>
<dbReference type="EMBL" id="JBHLVF010000006">
    <property type="protein sequence ID" value="MFC0390347.1"/>
    <property type="molecule type" value="Genomic_DNA"/>
</dbReference>
<proteinExistence type="predicted"/>
<dbReference type="PANTHER" id="PTHR43280">
    <property type="entry name" value="ARAC-FAMILY TRANSCRIPTIONAL REGULATOR"/>
    <property type="match status" value="1"/>
</dbReference>
<dbReference type="PROSITE" id="PS00041">
    <property type="entry name" value="HTH_ARAC_FAMILY_1"/>
    <property type="match status" value="1"/>
</dbReference>
<dbReference type="Pfam" id="PF00072">
    <property type="entry name" value="Response_reg"/>
    <property type="match status" value="1"/>
</dbReference>
<dbReference type="PANTHER" id="PTHR43280:SF28">
    <property type="entry name" value="HTH-TYPE TRANSCRIPTIONAL ACTIVATOR RHAS"/>
    <property type="match status" value="1"/>
</dbReference>
<feature type="modified residue" description="4-aspartylphosphate" evidence="4">
    <location>
        <position position="66"/>
    </location>
</feature>
<comment type="caution">
    <text evidence="7">The sequence shown here is derived from an EMBL/GenBank/DDBJ whole genome shotgun (WGS) entry which is preliminary data.</text>
</comment>
<keyword evidence="4" id="KW-0597">Phosphoprotein</keyword>
<protein>
    <submittedName>
        <fullName evidence="7">Helix-turn-helix domain-containing protein</fullName>
    </submittedName>
</protein>
<dbReference type="InterPro" id="IPR009057">
    <property type="entry name" value="Homeodomain-like_sf"/>
</dbReference>
<keyword evidence="1" id="KW-0805">Transcription regulation</keyword>
<feature type="domain" description="HTH araC/xylS-type" evidence="5">
    <location>
        <begin position="447"/>
        <end position="546"/>
    </location>
</feature>
<dbReference type="InterPro" id="IPR001789">
    <property type="entry name" value="Sig_transdc_resp-reg_receiver"/>
</dbReference>
<evidence type="ECO:0000313" key="8">
    <source>
        <dbReference type="Proteomes" id="UP001589818"/>
    </source>
</evidence>
<evidence type="ECO:0000256" key="3">
    <source>
        <dbReference type="ARBA" id="ARBA00023163"/>
    </source>
</evidence>
<evidence type="ECO:0000259" key="5">
    <source>
        <dbReference type="PROSITE" id="PS01124"/>
    </source>
</evidence>
<evidence type="ECO:0000259" key="6">
    <source>
        <dbReference type="PROSITE" id="PS50110"/>
    </source>
</evidence>
<evidence type="ECO:0000256" key="1">
    <source>
        <dbReference type="ARBA" id="ARBA00023015"/>
    </source>
</evidence>
<dbReference type="SUPFAM" id="SSF46689">
    <property type="entry name" value="Homeodomain-like"/>
    <property type="match status" value="2"/>
</dbReference>
<dbReference type="SMART" id="SM00342">
    <property type="entry name" value="HTH_ARAC"/>
    <property type="match status" value="1"/>
</dbReference>
<reference evidence="7 8" key="1">
    <citation type="submission" date="2024-09" db="EMBL/GenBank/DDBJ databases">
        <authorList>
            <person name="Sun Q."/>
            <person name="Mori K."/>
        </authorList>
    </citation>
    <scope>NUCLEOTIDE SEQUENCE [LARGE SCALE GENOMIC DNA]</scope>
    <source>
        <strain evidence="7 8">CCM 4839</strain>
    </source>
</reference>
<dbReference type="InterPro" id="IPR018060">
    <property type="entry name" value="HTH_AraC"/>
</dbReference>
<keyword evidence="8" id="KW-1185">Reference proteome</keyword>
<dbReference type="SMART" id="SM00448">
    <property type="entry name" value="REC"/>
    <property type="match status" value="1"/>
</dbReference>
<dbReference type="Proteomes" id="UP001589818">
    <property type="component" value="Unassembled WGS sequence"/>
</dbReference>
<dbReference type="PROSITE" id="PS50110">
    <property type="entry name" value="RESPONSE_REGULATORY"/>
    <property type="match status" value="1"/>
</dbReference>
<accession>A0ABV6J3H0</accession>
<dbReference type="Pfam" id="PF12833">
    <property type="entry name" value="HTH_18"/>
    <property type="match status" value="1"/>
</dbReference>
<feature type="domain" description="Response regulatory" evidence="6">
    <location>
        <begin position="12"/>
        <end position="130"/>
    </location>
</feature>
<name>A0ABV6J3H0_9BACL</name>
<keyword evidence="2" id="KW-0238">DNA-binding</keyword>
<dbReference type="InterPro" id="IPR018062">
    <property type="entry name" value="HTH_AraC-typ_CS"/>
</dbReference>
<dbReference type="RefSeq" id="WP_256555185.1">
    <property type="nucleotide sequence ID" value="NZ_JANHOF010000003.1"/>
</dbReference>
<dbReference type="PROSITE" id="PS01124">
    <property type="entry name" value="HTH_ARAC_FAMILY_2"/>
    <property type="match status" value="1"/>
</dbReference>
<evidence type="ECO:0000256" key="4">
    <source>
        <dbReference type="PROSITE-ProRule" id="PRU00169"/>
    </source>
</evidence>
<dbReference type="SUPFAM" id="SSF52172">
    <property type="entry name" value="CheY-like"/>
    <property type="match status" value="1"/>
</dbReference>
<evidence type="ECO:0000256" key="2">
    <source>
        <dbReference type="ARBA" id="ARBA00023125"/>
    </source>
</evidence>
<keyword evidence="3" id="KW-0804">Transcription</keyword>
<dbReference type="PRINTS" id="PR00032">
    <property type="entry name" value="HTHARAC"/>
</dbReference>
<evidence type="ECO:0000313" key="7">
    <source>
        <dbReference type="EMBL" id="MFC0390347.1"/>
    </source>
</evidence>
<dbReference type="InterPro" id="IPR011006">
    <property type="entry name" value="CheY-like_superfamily"/>
</dbReference>
<dbReference type="InterPro" id="IPR020449">
    <property type="entry name" value="Tscrpt_reg_AraC-type_HTH"/>
</dbReference>
<gene>
    <name evidence="7" type="ORF">ACFFJ8_03040</name>
</gene>
<dbReference type="Gene3D" id="3.40.50.2300">
    <property type="match status" value="1"/>
</dbReference>
<sequence>MKGLDDSMEAIRTLIVDDEARIRGGIERLLGTCEGSFEIVASHADGKAALDYLHQINGAIDLLITDVKMPVMDGLTLIKEARQLYAFYPVLISGYDDFEYVQAAIREGAVDYLLKPIDRDQFRARMANIQTIIRQNRLYRHQWGEMKKKENKLIETRQTQMLSYVTSAGLDMTRLGYWVDEFPKGDYLLLYISLDPVPVKTRSYSSKDWGAYSYALDNIIGEVTTGQAATSDSESWYWKGGDSDFWVLLHRPVREHERTLEEVAAELSKELRSAIRSHTPFTVSVAYGDTIEDLYLLPEAKQQALSLMNYRLLDGSNQSFHAHPDAWAGGRMDADLARFAHRLRVSVEQANAEEAAQISKQFFEKLKAVESPTSIKRAVQNVFMLIHSAGLEHEDAGGSANKLEQAFQVLNRAANLHELKVEVDRLMNVIIHQIRQARQSGSIKPVEQAKAWIAEHLAGDISIKSIADQVHMNPSYFCRYFKTQTGDTILDYITSLRMEKAKELLLAFPGMKLQDICQQIGYVDVKYFSRLFKQHFGETPSKFREHAETNGVRTP</sequence>
<dbReference type="Gene3D" id="1.10.10.60">
    <property type="entry name" value="Homeodomain-like"/>
    <property type="match status" value="2"/>
</dbReference>